<organism evidence="4 5">
    <name type="scientific">Herbiconiux aconitum</name>
    <dbReference type="NCBI Taxonomy" id="2970913"/>
    <lineage>
        <taxon>Bacteria</taxon>
        <taxon>Bacillati</taxon>
        <taxon>Actinomycetota</taxon>
        <taxon>Actinomycetes</taxon>
        <taxon>Micrococcales</taxon>
        <taxon>Microbacteriaceae</taxon>
        <taxon>Herbiconiux</taxon>
    </lineage>
</organism>
<dbReference type="PROSITE" id="PS50943">
    <property type="entry name" value="HTH_CROC1"/>
    <property type="match status" value="1"/>
</dbReference>
<accession>A0ABT2GSG2</accession>
<comment type="caution">
    <text evidence="4">The sequence shown here is derived from an EMBL/GenBank/DDBJ whole genome shotgun (WGS) entry which is preliminary data.</text>
</comment>
<dbReference type="SMART" id="SM00530">
    <property type="entry name" value="HTH_XRE"/>
    <property type="match status" value="1"/>
</dbReference>
<evidence type="ECO:0000313" key="4">
    <source>
        <dbReference type="EMBL" id="MCS5719103.1"/>
    </source>
</evidence>
<evidence type="ECO:0000313" key="5">
    <source>
        <dbReference type="Proteomes" id="UP001165584"/>
    </source>
</evidence>
<keyword evidence="1" id="KW-0238">DNA-binding</keyword>
<protein>
    <submittedName>
        <fullName evidence="4">Helix-turn-helix domain-containing protein</fullName>
    </submittedName>
</protein>
<name>A0ABT2GSG2_9MICO</name>
<evidence type="ECO:0000256" key="2">
    <source>
        <dbReference type="SAM" id="MobiDB-lite"/>
    </source>
</evidence>
<dbReference type="InterPro" id="IPR050807">
    <property type="entry name" value="TransReg_Diox_bact_type"/>
</dbReference>
<dbReference type="PANTHER" id="PTHR46797:SF1">
    <property type="entry name" value="METHYLPHOSPHONATE SYNTHASE"/>
    <property type="match status" value="1"/>
</dbReference>
<dbReference type="Proteomes" id="UP001165584">
    <property type="component" value="Unassembled WGS sequence"/>
</dbReference>
<dbReference type="RefSeq" id="WP_259508599.1">
    <property type="nucleotide sequence ID" value="NZ_JANLCM010000002.1"/>
</dbReference>
<dbReference type="EMBL" id="JANLCM010000002">
    <property type="protein sequence ID" value="MCS5719103.1"/>
    <property type="molecule type" value="Genomic_DNA"/>
</dbReference>
<feature type="region of interest" description="Disordered" evidence="2">
    <location>
        <begin position="97"/>
        <end position="116"/>
    </location>
</feature>
<keyword evidence="5" id="KW-1185">Reference proteome</keyword>
<dbReference type="InterPro" id="IPR001387">
    <property type="entry name" value="Cro/C1-type_HTH"/>
</dbReference>
<dbReference type="PANTHER" id="PTHR46797">
    <property type="entry name" value="HTH-TYPE TRANSCRIPTIONAL REGULATOR"/>
    <property type="match status" value="1"/>
</dbReference>
<dbReference type="Pfam" id="PF01381">
    <property type="entry name" value="HTH_3"/>
    <property type="match status" value="1"/>
</dbReference>
<feature type="domain" description="HTH cro/C1-type" evidence="3">
    <location>
        <begin position="16"/>
        <end position="70"/>
    </location>
</feature>
<evidence type="ECO:0000256" key="1">
    <source>
        <dbReference type="ARBA" id="ARBA00023125"/>
    </source>
</evidence>
<gene>
    <name evidence="4" type="ORF">N1027_13265</name>
</gene>
<proteinExistence type="predicted"/>
<sequence length="116" mass="12666">MSSDPSEAARVLGDRIRDERRRFAISQMDLAELAGLHFTNLGRIERGQANPSLSTILRIASALNLNPAFLVDGLTADMLPDRPHTVTVADLIRARTADEEKADEKKVDAGKADAQK</sequence>
<evidence type="ECO:0000259" key="3">
    <source>
        <dbReference type="PROSITE" id="PS50943"/>
    </source>
</evidence>
<reference evidence="4" key="1">
    <citation type="submission" date="2022-08" db="EMBL/GenBank/DDBJ databases">
        <authorList>
            <person name="Deng Y."/>
            <person name="Han X.-F."/>
            <person name="Zhang Y.-Q."/>
        </authorList>
    </citation>
    <scope>NUCLEOTIDE SEQUENCE</scope>
    <source>
        <strain evidence="4">CPCC 205763</strain>
    </source>
</reference>
<dbReference type="SUPFAM" id="SSF47413">
    <property type="entry name" value="lambda repressor-like DNA-binding domains"/>
    <property type="match status" value="1"/>
</dbReference>
<dbReference type="CDD" id="cd00093">
    <property type="entry name" value="HTH_XRE"/>
    <property type="match status" value="1"/>
</dbReference>
<dbReference type="Gene3D" id="1.10.260.40">
    <property type="entry name" value="lambda repressor-like DNA-binding domains"/>
    <property type="match status" value="1"/>
</dbReference>
<dbReference type="InterPro" id="IPR010982">
    <property type="entry name" value="Lambda_DNA-bd_dom_sf"/>
</dbReference>